<dbReference type="eggNOG" id="KOG3676">
    <property type="taxonomic scope" value="Eukaryota"/>
</dbReference>
<evidence type="ECO:0008006" key="13">
    <source>
        <dbReference type="Google" id="ProtNLM"/>
    </source>
</evidence>
<dbReference type="InterPro" id="IPR024862">
    <property type="entry name" value="TRPV"/>
</dbReference>
<keyword evidence="4" id="KW-0109">Calcium transport</keyword>
<dbReference type="InterPro" id="IPR036770">
    <property type="entry name" value="Ankyrin_rpt-contain_sf"/>
</dbReference>
<accession>T0PZX7</accession>
<organism evidence="11 12">
    <name type="scientific">Saprolegnia diclina (strain VS20)</name>
    <dbReference type="NCBI Taxonomy" id="1156394"/>
    <lineage>
        <taxon>Eukaryota</taxon>
        <taxon>Sar</taxon>
        <taxon>Stramenopiles</taxon>
        <taxon>Oomycota</taxon>
        <taxon>Saprolegniomycetes</taxon>
        <taxon>Saprolegniales</taxon>
        <taxon>Saprolegniaceae</taxon>
        <taxon>Saprolegnia</taxon>
    </lineage>
</organism>
<evidence type="ECO:0000313" key="12">
    <source>
        <dbReference type="Proteomes" id="UP000030762"/>
    </source>
</evidence>
<sequence>MGDPTFRVAANFAALFAQKSENDQDIVAQQVKELDEAGLFRLVTANDVPGTLAHLATAETDLAKRDIVGATPLLIAFLYQHFGLGQAIIEAFPVEKGYPYALMTYEDRGSAVSPYRGENALHIAIVHRNIDIVDWLVQRVPDLLDAETTGSFFAPGMPCYLGGTPLLFALASHLLPAATIILAAAKKAPAGSPAAKTSIMMSDGFGNNALHLAVVHDLPDVYDFAIKHAMALYPYACPVRFEPTSAAPYDLPAFLKQLYGKDKTAFSQFLSRPNGDFLSPLTMAAAMGKSTMFQHILSAQTTTAWMYGPVTAKMIPLRELEEPYDADPKHAPATRLCKTAIECLCSYRRLSCCIPIAATSDTLEARLNLLSTFEVKTLIDKKWAFVGGALFHRACVRHVLYTLVLTASTLATDHYRHHPFSVRRGGFSLLADLYILVETYAKVAREVREIREHGVRDYWHDTGAALVDNVLKLSQVVMVTGAVIARLQRQFEWEDCFVAGALLGAYMHMLFFLYGFRRTGAFIVMLHRMLFSDAVRFTLVYVSILLGFGTSLYVIVDARDGPGPLGDRLKSLILAAFAATFSFDEYRLSRMPIPAQLFIFAYMVLVVIVLINLLIAMMGNTYDSIIDGAEQRWYAERVNIMSSLATGVTRDAVARSRLKYAVELGHGPAKERYLQVELVDVEKWRTPPLEPPDEPLLPPKPVLISVATQTQAWRPVRMANATTNTPRLRQATHHKKESTPRRAEVTPETLVPLQHVVHGPLRRRLGQQEHERS</sequence>
<keyword evidence="12" id="KW-1185">Reference proteome</keyword>
<evidence type="ECO:0000256" key="9">
    <source>
        <dbReference type="SAM" id="MobiDB-lite"/>
    </source>
</evidence>
<keyword evidence="10" id="KW-1133">Transmembrane helix</keyword>
<protein>
    <recommendedName>
        <fullName evidence="13">Ion transport domain-containing protein</fullName>
    </recommendedName>
</protein>
<feature type="transmembrane region" description="Helical" evidence="10">
    <location>
        <begin position="598"/>
        <end position="618"/>
    </location>
</feature>
<evidence type="ECO:0000256" key="3">
    <source>
        <dbReference type="ARBA" id="ARBA00022475"/>
    </source>
</evidence>
<dbReference type="InParanoid" id="T0PZX7"/>
<dbReference type="RefSeq" id="XP_008618736.1">
    <property type="nucleotide sequence ID" value="XM_008620514.1"/>
</dbReference>
<feature type="transmembrane region" description="Helical" evidence="10">
    <location>
        <begin position="537"/>
        <end position="556"/>
    </location>
</feature>
<evidence type="ECO:0000256" key="7">
    <source>
        <dbReference type="ARBA" id="ARBA00023065"/>
    </source>
</evidence>
<name>T0PZX7_SAPDV</name>
<feature type="region of interest" description="Disordered" evidence="9">
    <location>
        <begin position="722"/>
        <end position="745"/>
    </location>
</feature>
<gene>
    <name evidence="11" type="ORF">SDRG_14390</name>
</gene>
<dbReference type="EMBL" id="JH767202">
    <property type="protein sequence ID" value="EQC27806.1"/>
    <property type="molecule type" value="Genomic_DNA"/>
</dbReference>
<dbReference type="GeneID" id="19955117"/>
<reference evidence="11 12" key="1">
    <citation type="submission" date="2012-04" db="EMBL/GenBank/DDBJ databases">
        <title>The Genome Sequence of Saprolegnia declina VS20.</title>
        <authorList>
            <consortium name="The Broad Institute Genome Sequencing Platform"/>
            <person name="Russ C."/>
            <person name="Nusbaum C."/>
            <person name="Tyler B."/>
            <person name="van West P."/>
            <person name="Dieguez-Uribeondo J."/>
            <person name="de Bruijn I."/>
            <person name="Tripathy S."/>
            <person name="Jiang R."/>
            <person name="Young S.K."/>
            <person name="Zeng Q."/>
            <person name="Gargeya S."/>
            <person name="Fitzgerald M."/>
            <person name="Haas B."/>
            <person name="Abouelleil A."/>
            <person name="Alvarado L."/>
            <person name="Arachchi H.M."/>
            <person name="Berlin A."/>
            <person name="Chapman S.B."/>
            <person name="Goldberg J."/>
            <person name="Griggs A."/>
            <person name="Gujja S."/>
            <person name="Hansen M."/>
            <person name="Howarth C."/>
            <person name="Imamovic A."/>
            <person name="Larimer J."/>
            <person name="McCowen C."/>
            <person name="Montmayeur A."/>
            <person name="Murphy C."/>
            <person name="Neiman D."/>
            <person name="Pearson M."/>
            <person name="Priest M."/>
            <person name="Roberts A."/>
            <person name="Saif S."/>
            <person name="Shea T."/>
            <person name="Sisk P."/>
            <person name="Sykes S."/>
            <person name="Wortman J."/>
            <person name="Nusbaum C."/>
            <person name="Birren B."/>
        </authorList>
    </citation>
    <scope>NUCLEOTIDE SEQUENCE [LARGE SCALE GENOMIC DNA]</scope>
    <source>
        <strain evidence="11 12">VS20</strain>
    </source>
</reference>
<dbReference type="OrthoDB" id="533508at2759"/>
<dbReference type="SMART" id="SM00248">
    <property type="entry name" value="ANK"/>
    <property type="match status" value="3"/>
</dbReference>
<dbReference type="SUPFAM" id="SSF48403">
    <property type="entry name" value="Ankyrin repeat"/>
    <property type="match status" value="1"/>
</dbReference>
<keyword evidence="5" id="KW-0677">Repeat</keyword>
<dbReference type="GO" id="GO:0098703">
    <property type="term" value="P:calcium ion import across plasma membrane"/>
    <property type="evidence" value="ECO:0007669"/>
    <property type="project" value="TreeGrafter"/>
</dbReference>
<dbReference type="VEuPathDB" id="FungiDB:SDRG_14390"/>
<keyword evidence="10" id="KW-0472">Membrane</keyword>
<dbReference type="InterPro" id="IPR002110">
    <property type="entry name" value="Ankyrin_rpt"/>
</dbReference>
<evidence type="ECO:0000256" key="1">
    <source>
        <dbReference type="ARBA" id="ARBA00004651"/>
    </source>
</evidence>
<evidence type="ECO:0000256" key="4">
    <source>
        <dbReference type="ARBA" id="ARBA00022568"/>
    </source>
</evidence>
<dbReference type="GO" id="GO:0005216">
    <property type="term" value="F:monoatomic ion channel activity"/>
    <property type="evidence" value="ECO:0007669"/>
    <property type="project" value="InterPro"/>
</dbReference>
<evidence type="ECO:0000256" key="2">
    <source>
        <dbReference type="ARBA" id="ARBA00022448"/>
    </source>
</evidence>
<keyword evidence="3" id="KW-1003">Cell membrane</keyword>
<dbReference type="GO" id="GO:0005886">
    <property type="term" value="C:plasma membrane"/>
    <property type="evidence" value="ECO:0007669"/>
    <property type="project" value="UniProtKB-SubCell"/>
</dbReference>
<dbReference type="PANTHER" id="PTHR10582:SF2">
    <property type="entry name" value="INACTIVE"/>
    <property type="match status" value="1"/>
</dbReference>
<evidence type="ECO:0000256" key="10">
    <source>
        <dbReference type="SAM" id="Phobius"/>
    </source>
</evidence>
<evidence type="ECO:0000256" key="5">
    <source>
        <dbReference type="ARBA" id="ARBA00022737"/>
    </source>
</evidence>
<feature type="transmembrane region" description="Helical" evidence="10">
    <location>
        <begin position="497"/>
        <end position="516"/>
    </location>
</feature>
<keyword evidence="6" id="KW-0106">Calcium</keyword>
<keyword evidence="8" id="KW-0407">Ion channel</keyword>
<evidence type="ECO:0000256" key="8">
    <source>
        <dbReference type="ARBA" id="ARBA00023303"/>
    </source>
</evidence>
<keyword evidence="10" id="KW-0812">Transmembrane</keyword>
<proteinExistence type="predicted"/>
<comment type="subcellular location">
    <subcellularLocation>
        <location evidence="1">Cell membrane</location>
        <topology evidence="1">Multi-pass membrane protein</topology>
    </subcellularLocation>
</comment>
<dbReference type="PANTHER" id="PTHR10582">
    <property type="entry name" value="TRANSIENT RECEPTOR POTENTIAL ION CHANNEL PROTEIN"/>
    <property type="match status" value="1"/>
</dbReference>
<dbReference type="OMA" id="YQYLHQN"/>
<evidence type="ECO:0000313" key="11">
    <source>
        <dbReference type="EMBL" id="EQC27806.1"/>
    </source>
</evidence>
<keyword evidence="2" id="KW-0813">Transport</keyword>
<dbReference type="Gene3D" id="1.25.40.20">
    <property type="entry name" value="Ankyrin repeat-containing domain"/>
    <property type="match status" value="1"/>
</dbReference>
<dbReference type="Proteomes" id="UP000030762">
    <property type="component" value="Unassembled WGS sequence"/>
</dbReference>
<keyword evidence="7" id="KW-0406">Ion transport</keyword>
<dbReference type="STRING" id="1156394.T0PZX7"/>
<dbReference type="AlphaFoldDB" id="T0PZX7"/>
<evidence type="ECO:0000256" key="6">
    <source>
        <dbReference type="ARBA" id="ARBA00022837"/>
    </source>
</evidence>